<dbReference type="RefSeq" id="WP_144302000.1">
    <property type="nucleotide sequence ID" value="NZ_QMIE01000003.1"/>
</dbReference>
<name>A0A7M3MGZ0_9BACT</name>
<keyword evidence="1" id="KW-0732">Signal</keyword>
<evidence type="ECO:0000313" key="3">
    <source>
        <dbReference type="Proteomes" id="UP000448292"/>
    </source>
</evidence>
<dbReference type="EMBL" id="QMIE01000003">
    <property type="protein sequence ID" value="TVM18745.1"/>
    <property type="molecule type" value="Genomic_DNA"/>
</dbReference>
<evidence type="ECO:0008006" key="4">
    <source>
        <dbReference type="Google" id="ProtNLM"/>
    </source>
</evidence>
<evidence type="ECO:0000313" key="2">
    <source>
        <dbReference type="EMBL" id="TVM18745.1"/>
    </source>
</evidence>
<proteinExistence type="predicted"/>
<reference evidence="2 3" key="1">
    <citation type="submission" date="2018-06" db="EMBL/GenBank/DDBJ databases">
        <title>Complete genome of Desulfovibrio indonesiensis P37SLT.</title>
        <authorList>
            <person name="Crispim J.S."/>
            <person name="Vidigal P.M.P."/>
            <person name="Silva L.C.F."/>
            <person name="Laguardia C.N."/>
            <person name="Araujo L.C."/>
            <person name="Dias R.S."/>
            <person name="Sousa M.P."/>
            <person name="Paula S.O."/>
            <person name="Silva C."/>
        </authorList>
    </citation>
    <scope>NUCLEOTIDE SEQUENCE [LARGE SCALE GENOMIC DNA]</scope>
    <source>
        <strain evidence="2 3">P37SLT</strain>
    </source>
</reference>
<accession>A0A7M3MGZ0</accession>
<comment type="caution">
    <text evidence="2">The sequence shown here is derived from an EMBL/GenBank/DDBJ whole genome shotgun (WGS) entry which is preliminary data.</text>
</comment>
<organism evidence="2 3">
    <name type="scientific">Oceanidesulfovibrio indonesiensis</name>
    <dbReference type="NCBI Taxonomy" id="54767"/>
    <lineage>
        <taxon>Bacteria</taxon>
        <taxon>Pseudomonadati</taxon>
        <taxon>Thermodesulfobacteriota</taxon>
        <taxon>Desulfovibrionia</taxon>
        <taxon>Desulfovibrionales</taxon>
        <taxon>Desulfovibrionaceae</taxon>
        <taxon>Oceanidesulfovibrio</taxon>
    </lineage>
</organism>
<dbReference type="PROSITE" id="PS51257">
    <property type="entry name" value="PROKAR_LIPOPROTEIN"/>
    <property type="match status" value="1"/>
</dbReference>
<keyword evidence="3" id="KW-1185">Reference proteome</keyword>
<dbReference type="AlphaFoldDB" id="A0A7M3MGZ0"/>
<sequence length="72" mass="7521">MRRFPLLTLSLAVFLLLGSCAAPKDPDGMLAAPLGGPAREVLETPPADMLGLPAYARTGEDISVETTREAAP</sequence>
<gene>
    <name evidence="2" type="ORF">DPQ33_04540</name>
</gene>
<evidence type="ECO:0000256" key="1">
    <source>
        <dbReference type="SAM" id="SignalP"/>
    </source>
</evidence>
<feature type="chain" id="PRO_5029602138" description="Argininosuccinate lyase" evidence="1">
    <location>
        <begin position="22"/>
        <end position="72"/>
    </location>
</feature>
<dbReference type="Proteomes" id="UP000448292">
    <property type="component" value="Unassembled WGS sequence"/>
</dbReference>
<protein>
    <recommendedName>
        <fullName evidence="4">Argininosuccinate lyase</fullName>
    </recommendedName>
</protein>
<feature type="signal peptide" evidence="1">
    <location>
        <begin position="1"/>
        <end position="21"/>
    </location>
</feature>